<organism evidence="3 4">
    <name type="scientific">Molorchus minor</name>
    <dbReference type="NCBI Taxonomy" id="1323400"/>
    <lineage>
        <taxon>Eukaryota</taxon>
        <taxon>Metazoa</taxon>
        <taxon>Ecdysozoa</taxon>
        <taxon>Arthropoda</taxon>
        <taxon>Hexapoda</taxon>
        <taxon>Insecta</taxon>
        <taxon>Pterygota</taxon>
        <taxon>Neoptera</taxon>
        <taxon>Endopterygota</taxon>
        <taxon>Coleoptera</taxon>
        <taxon>Polyphaga</taxon>
        <taxon>Cucujiformia</taxon>
        <taxon>Chrysomeloidea</taxon>
        <taxon>Cerambycidae</taxon>
        <taxon>Lamiinae</taxon>
        <taxon>Monochamini</taxon>
        <taxon>Molorchus</taxon>
    </lineage>
</organism>
<dbReference type="SUPFAM" id="SSF51735">
    <property type="entry name" value="NAD(P)-binding Rossmann-fold domains"/>
    <property type="match status" value="1"/>
</dbReference>
<feature type="domain" description="Thioester reductase (TE)" evidence="2">
    <location>
        <begin position="17"/>
        <end position="89"/>
    </location>
</feature>
<dbReference type="EC" id="1.2.1.84" evidence="1"/>
<evidence type="ECO:0000256" key="1">
    <source>
        <dbReference type="RuleBase" id="RU363097"/>
    </source>
</evidence>
<evidence type="ECO:0000259" key="2">
    <source>
        <dbReference type="Pfam" id="PF07993"/>
    </source>
</evidence>
<comment type="catalytic activity">
    <reaction evidence="1">
        <text>a long-chain fatty acyl-CoA + 2 NADPH + 2 H(+) = a long-chain primary fatty alcohol + 2 NADP(+) + CoA</text>
        <dbReference type="Rhea" id="RHEA:52716"/>
        <dbReference type="ChEBI" id="CHEBI:15378"/>
        <dbReference type="ChEBI" id="CHEBI:57287"/>
        <dbReference type="ChEBI" id="CHEBI:57783"/>
        <dbReference type="ChEBI" id="CHEBI:58349"/>
        <dbReference type="ChEBI" id="CHEBI:77396"/>
        <dbReference type="ChEBI" id="CHEBI:83139"/>
        <dbReference type="EC" id="1.2.1.84"/>
    </reaction>
</comment>
<keyword evidence="1" id="KW-0521">NADP</keyword>
<proteinExistence type="inferred from homology"/>
<keyword evidence="1" id="KW-0443">Lipid metabolism</keyword>
<accession>A0ABQ9J7M6</accession>
<dbReference type="Proteomes" id="UP001162164">
    <property type="component" value="Unassembled WGS sequence"/>
</dbReference>
<protein>
    <recommendedName>
        <fullName evidence="1">Fatty acyl-CoA reductase</fullName>
        <ecNumber evidence="1">1.2.1.84</ecNumber>
    </recommendedName>
</protein>
<comment type="caution">
    <text evidence="3">The sequence shown here is derived from an EMBL/GenBank/DDBJ whole genome shotgun (WGS) entry which is preliminary data.</text>
</comment>
<dbReference type="InterPro" id="IPR036291">
    <property type="entry name" value="NAD(P)-bd_dom_sf"/>
</dbReference>
<dbReference type="EMBL" id="JAPWTJ010001138">
    <property type="protein sequence ID" value="KAJ8973658.1"/>
    <property type="molecule type" value="Genomic_DNA"/>
</dbReference>
<keyword evidence="4" id="KW-1185">Reference proteome</keyword>
<feature type="domain" description="Thioester reductase (TE)" evidence="2">
    <location>
        <begin position="96"/>
        <end position="234"/>
    </location>
</feature>
<reference evidence="3" key="1">
    <citation type="journal article" date="2023" name="Insect Mol. Biol.">
        <title>Genome sequencing provides insights into the evolution of gene families encoding plant cell wall-degrading enzymes in longhorned beetles.</title>
        <authorList>
            <person name="Shin N.R."/>
            <person name="Okamura Y."/>
            <person name="Kirsch R."/>
            <person name="Pauchet Y."/>
        </authorList>
    </citation>
    <scope>NUCLEOTIDE SEQUENCE</scope>
    <source>
        <strain evidence="3">MMC_N1</strain>
    </source>
</reference>
<gene>
    <name evidence="3" type="ORF">NQ317_002932</name>
</gene>
<dbReference type="CDD" id="cd05236">
    <property type="entry name" value="FAR-N_SDR_e"/>
    <property type="match status" value="1"/>
</dbReference>
<dbReference type="Gene3D" id="3.40.50.720">
    <property type="entry name" value="NAD(P)-binding Rossmann-like Domain"/>
    <property type="match status" value="2"/>
</dbReference>
<keyword evidence="1" id="KW-0444">Lipid biosynthesis</keyword>
<evidence type="ECO:0000313" key="4">
    <source>
        <dbReference type="Proteomes" id="UP001162164"/>
    </source>
</evidence>
<keyword evidence="1" id="KW-0560">Oxidoreductase</keyword>
<dbReference type="Pfam" id="PF07993">
    <property type="entry name" value="NAD_binding_4"/>
    <property type="match status" value="2"/>
</dbReference>
<name>A0ABQ9J7M6_9CUCU</name>
<dbReference type="PANTHER" id="PTHR11011:SF24">
    <property type="entry name" value="FATTY ACYL-COA REDUCTASE"/>
    <property type="match status" value="1"/>
</dbReference>
<sequence>MANVCVNDLFNGKNIFVTGGSGFIGKVLIEKLLRTFDGINTIYILLREKKGRSIEERLKLITDNQLFDKLKKLKPHAIKKIVPINGDAKRLWSSCLYAHISTTYCNTDKQVVEEKIYPPHADWRTTIKMAETLDQHTLDIIAPKYMDPLPNTYTFAKSLAEHVVNDLCKGKIPAVIFRPSVVISTFDDPIPGWIDNFNGPVGLLIAGGIGLLRVTLCDPERKPDYIPVDTLIKMLIVCTKERLLNKDLDDVLVYNAASGGRAICKNGDLVELGRSLTWNAPCSQIIWYPNFSMTSNWYVYYTMHLLFHMLPALFVDGLRKLSGRKPM</sequence>
<dbReference type="InterPro" id="IPR013120">
    <property type="entry name" value="FAR_NAD-bd"/>
</dbReference>
<comment type="function">
    <text evidence="1">Catalyzes the reduction of fatty acyl-CoA to fatty alcohols.</text>
</comment>
<dbReference type="InterPro" id="IPR026055">
    <property type="entry name" value="FAR"/>
</dbReference>
<evidence type="ECO:0000313" key="3">
    <source>
        <dbReference type="EMBL" id="KAJ8973658.1"/>
    </source>
</evidence>
<dbReference type="PANTHER" id="PTHR11011">
    <property type="entry name" value="MALE STERILITY PROTEIN 2-RELATED"/>
    <property type="match status" value="1"/>
</dbReference>
<comment type="similarity">
    <text evidence="1">Belongs to the fatty acyl-CoA reductase family.</text>
</comment>